<dbReference type="Gene3D" id="1.10.3720.10">
    <property type="entry name" value="MetI-like"/>
    <property type="match status" value="1"/>
</dbReference>
<evidence type="ECO:0000259" key="9">
    <source>
        <dbReference type="PROSITE" id="PS50928"/>
    </source>
</evidence>
<keyword evidence="6 7" id="KW-0472">Membrane</keyword>
<comment type="subcellular location">
    <subcellularLocation>
        <location evidence="1 7">Cell membrane</location>
        <topology evidence="1 7">Multi-pass membrane protein</topology>
    </subcellularLocation>
</comment>
<feature type="transmembrane region" description="Helical" evidence="7">
    <location>
        <begin position="195"/>
        <end position="213"/>
    </location>
</feature>
<gene>
    <name evidence="10" type="ORF">SPF06_09855</name>
</gene>
<dbReference type="InterPro" id="IPR000515">
    <property type="entry name" value="MetI-like"/>
</dbReference>
<evidence type="ECO:0000256" key="3">
    <source>
        <dbReference type="ARBA" id="ARBA00022475"/>
    </source>
</evidence>
<keyword evidence="2 7" id="KW-0813">Transport</keyword>
<dbReference type="PANTHER" id="PTHR43227:SF11">
    <property type="entry name" value="BLL4140 PROTEIN"/>
    <property type="match status" value="1"/>
</dbReference>
<evidence type="ECO:0000256" key="1">
    <source>
        <dbReference type="ARBA" id="ARBA00004651"/>
    </source>
</evidence>
<keyword evidence="11" id="KW-1185">Reference proteome</keyword>
<dbReference type="InterPro" id="IPR035906">
    <property type="entry name" value="MetI-like_sf"/>
</dbReference>
<comment type="similarity">
    <text evidence="7">Belongs to the binding-protein-dependent transport system permease family.</text>
</comment>
<evidence type="ECO:0000313" key="11">
    <source>
        <dbReference type="Proteomes" id="UP001304769"/>
    </source>
</evidence>
<dbReference type="PANTHER" id="PTHR43227">
    <property type="entry name" value="BLL4140 PROTEIN"/>
    <property type="match status" value="1"/>
</dbReference>
<comment type="caution">
    <text evidence="10">The sequence shown here is derived from an EMBL/GenBank/DDBJ whole genome shotgun (WGS) entry which is preliminary data.</text>
</comment>
<accession>A0ABU5T696</accession>
<organism evidence="10 11">
    <name type="scientific">Sinomonas terricola</name>
    <dbReference type="NCBI Taxonomy" id="3110330"/>
    <lineage>
        <taxon>Bacteria</taxon>
        <taxon>Bacillati</taxon>
        <taxon>Actinomycetota</taxon>
        <taxon>Actinomycetes</taxon>
        <taxon>Micrococcales</taxon>
        <taxon>Micrococcaceae</taxon>
        <taxon>Sinomonas</taxon>
    </lineage>
</organism>
<protein>
    <submittedName>
        <fullName evidence="10">ABC transporter permease subunit</fullName>
    </submittedName>
</protein>
<dbReference type="EMBL" id="JAYGGQ010000006">
    <property type="protein sequence ID" value="MEA5455021.1"/>
    <property type="molecule type" value="Genomic_DNA"/>
</dbReference>
<dbReference type="CDD" id="cd06261">
    <property type="entry name" value="TM_PBP2"/>
    <property type="match status" value="1"/>
</dbReference>
<evidence type="ECO:0000256" key="8">
    <source>
        <dbReference type="SAM" id="MobiDB-lite"/>
    </source>
</evidence>
<dbReference type="RefSeq" id="WP_323278877.1">
    <property type="nucleotide sequence ID" value="NZ_JAYGGQ010000006.1"/>
</dbReference>
<sequence length="326" mass="36864">MALKLDTPTAAPAAKPTTRPEKPRRPRLTWRAAFKRDWRLYTLILLPLVYFLVFRYLPMIGNIIAFRRFRPGGSVFGDTWVGLQYFQLFINDPSFWAAFQNTIVLGIVTLVFTFPMPIIFALLLNEVKSQRFKKFAQTAAYLPHFMSVVIIAGMILQIFSLNGTVNQLVDAVFGTSVNFTQDANWFRPMYVSSEVWQTMGWGAILYLAALTRVDESLYEAARIDGANRWQQTWHVTLPAIRPTIITLLILNIGTFMAVGFEKILLIYNPLNYATSDVISTYLYRVGLESSNFSYAAAIGIFESVIGVTLVLSANALSRRLAGTSLW</sequence>
<keyword evidence="3" id="KW-1003">Cell membrane</keyword>
<evidence type="ECO:0000256" key="5">
    <source>
        <dbReference type="ARBA" id="ARBA00022989"/>
    </source>
</evidence>
<feature type="region of interest" description="Disordered" evidence="8">
    <location>
        <begin position="1"/>
        <end position="24"/>
    </location>
</feature>
<feature type="transmembrane region" description="Helical" evidence="7">
    <location>
        <begin position="139"/>
        <end position="159"/>
    </location>
</feature>
<evidence type="ECO:0000256" key="6">
    <source>
        <dbReference type="ARBA" id="ARBA00023136"/>
    </source>
</evidence>
<dbReference type="Pfam" id="PF00528">
    <property type="entry name" value="BPD_transp_1"/>
    <property type="match status" value="1"/>
</dbReference>
<proteinExistence type="inferred from homology"/>
<dbReference type="InterPro" id="IPR050809">
    <property type="entry name" value="UgpAE/MalFG_permease"/>
</dbReference>
<feature type="transmembrane region" description="Helical" evidence="7">
    <location>
        <begin position="102"/>
        <end position="127"/>
    </location>
</feature>
<dbReference type="SUPFAM" id="SSF161098">
    <property type="entry name" value="MetI-like"/>
    <property type="match status" value="1"/>
</dbReference>
<evidence type="ECO:0000256" key="7">
    <source>
        <dbReference type="RuleBase" id="RU363032"/>
    </source>
</evidence>
<dbReference type="Proteomes" id="UP001304769">
    <property type="component" value="Unassembled WGS sequence"/>
</dbReference>
<feature type="transmembrane region" description="Helical" evidence="7">
    <location>
        <begin position="244"/>
        <end position="267"/>
    </location>
</feature>
<dbReference type="PROSITE" id="PS50928">
    <property type="entry name" value="ABC_TM1"/>
    <property type="match status" value="1"/>
</dbReference>
<evidence type="ECO:0000256" key="2">
    <source>
        <dbReference type="ARBA" id="ARBA00022448"/>
    </source>
</evidence>
<evidence type="ECO:0000313" key="10">
    <source>
        <dbReference type="EMBL" id="MEA5455021.1"/>
    </source>
</evidence>
<keyword evidence="5 7" id="KW-1133">Transmembrane helix</keyword>
<evidence type="ECO:0000256" key="4">
    <source>
        <dbReference type="ARBA" id="ARBA00022692"/>
    </source>
</evidence>
<name>A0ABU5T696_9MICC</name>
<feature type="compositionally biased region" description="Low complexity" evidence="8">
    <location>
        <begin position="7"/>
        <end position="17"/>
    </location>
</feature>
<feature type="transmembrane region" description="Helical" evidence="7">
    <location>
        <begin position="292"/>
        <end position="316"/>
    </location>
</feature>
<feature type="domain" description="ABC transmembrane type-1" evidence="9">
    <location>
        <begin position="99"/>
        <end position="313"/>
    </location>
</feature>
<keyword evidence="4 7" id="KW-0812">Transmembrane</keyword>
<reference evidence="10 11" key="1">
    <citation type="submission" date="2023-12" db="EMBL/GenBank/DDBJ databases">
        <title>Sinomonas terricola sp. nov, isolated from litchi orchard soil in Guangdong, PR China.</title>
        <authorList>
            <person name="Jiaxin W."/>
            <person name="Yang Z."/>
            <person name="Honghui Z."/>
        </authorList>
    </citation>
    <scope>NUCLEOTIDE SEQUENCE [LARGE SCALE GENOMIC DNA]</scope>
    <source>
        <strain evidence="10 11">JGH33</strain>
    </source>
</reference>
<feature type="transmembrane region" description="Helical" evidence="7">
    <location>
        <begin position="38"/>
        <end position="57"/>
    </location>
</feature>